<evidence type="ECO:0000256" key="1">
    <source>
        <dbReference type="ARBA" id="ARBA00000085"/>
    </source>
</evidence>
<evidence type="ECO:0000313" key="17">
    <source>
        <dbReference type="EMBL" id="HIQ68886.1"/>
    </source>
</evidence>
<keyword evidence="10" id="KW-0067">ATP-binding</keyword>
<evidence type="ECO:0000256" key="14">
    <source>
        <dbReference type="SAM" id="Phobius"/>
    </source>
</evidence>
<dbReference type="InterPro" id="IPR050398">
    <property type="entry name" value="HssS/ArlS-like"/>
</dbReference>
<evidence type="ECO:0000256" key="13">
    <source>
        <dbReference type="ARBA" id="ARBA00023136"/>
    </source>
</evidence>
<dbReference type="InterPro" id="IPR005467">
    <property type="entry name" value="His_kinase_dom"/>
</dbReference>
<evidence type="ECO:0000259" key="15">
    <source>
        <dbReference type="PROSITE" id="PS50109"/>
    </source>
</evidence>
<dbReference type="Gene3D" id="6.10.340.10">
    <property type="match status" value="1"/>
</dbReference>
<dbReference type="InterPro" id="IPR036097">
    <property type="entry name" value="HisK_dim/P_sf"/>
</dbReference>
<name>A0A9D1CMM3_9FIRM</name>
<dbReference type="SUPFAM" id="SSF158472">
    <property type="entry name" value="HAMP domain-like"/>
    <property type="match status" value="1"/>
</dbReference>
<organism evidence="17 18">
    <name type="scientific">Candidatus Avoscillospira stercorigallinarum</name>
    <dbReference type="NCBI Taxonomy" id="2840708"/>
    <lineage>
        <taxon>Bacteria</taxon>
        <taxon>Bacillati</taxon>
        <taxon>Bacillota</taxon>
        <taxon>Clostridia</taxon>
        <taxon>Eubacteriales</taxon>
        <taxon>Oscillospiraceae</taxon>
        <taxon>Oscillospiraceae incertae sedis</taxon>
        <taxon>Candidatus Avoscillospira</taxon>
    </lineage>
</organism>
<reference evidence="17" key="1">
    <citation type="submission" date="2020-10" db="EMBL/GenBank/DDBJ databases">
        <authorList>
            <person name="Gilroy R."/>
        </authorList>
    </citation>
    <scope>NUCLEOTIDE SEQUENCE</scope>
    <source>
        <strain evidence="17">ChiSjej2B20-13462</strain>
    </source>
</reference>
<dbReference type="PROSITE" id="PS50109">
    <property type="entry name" value="HIS_KIN"/>
    <property type="match status" value="1"/>
</dbReference>
<dbReference type="SMART" id="SM00388">
    <property type="entry name" value="HisKA"/>
    <property type="match status" value="1"/>
</dbReference>
<comment type="caution">
    <text evidence="17">The sequence shown here is derived from an EMBL/GenBank/DDBJ whole genome shotgun (WGS) entry which is preliminary data.</text>
</comment>
<dbReference type="GO" id="GO:0000155">
    <property type="term" value="F:phosphorelay sensor kinase activity"/>
    <property type="evidence" value="ECO:0007669"/>
    <property type="project" value="InterPro"/>
</dbReference>
<dbReference type="Gene3D" id="3.30.565.10">
    <property type="entry name" value="Histidine kinase-like ATPase, C-terminal domain"/>
    <property type="match status" value="1"/>
</dbReference>
<gene>
    <name evidence="17" type="ORF">IAA67_00925</name>
</gene>
<comment type="catalytic activity">
    <reaction evidence="1">
        <text>ATP + protein L-histidine = ADP + protein N-phospho-L-histidine.</text>
        <dbReference type="EC" id="2.7.13.3"/>
    </reaction>
</comment>
<dbReference type="Pfam" id="PF00672">
    <property type="entry name" value="HAMP"/>
    <property type="match status" value="1"/>
</dbReference>
<keyword evidence="8" id="KW-0547">Nucleotide-binding</keyword>
<dbReference type="CDD" id="cd00075">
    <property type="entry name" value="HATPase"/>
    <property type="match status" value="1"/>
</dbReference>
<evidence type="ECO:0000256" key="8">
    <source>
        <dbReference type="ARBA" id="ARBA00022741"/>
    </source>
</evidence>
<accession>A0A9D1CMM3</accession>
<dbReference type="EMBL" id="DVFN01000015">
    <property type="protein sequence ID" value="HIQ68886.1"/>
    <property type="molecule type" value="Genomic_DNA"/>
</dbReference>
<evidence type="ECO:0000256" key="4">
    <source>
        <dbReference type="ARBA" id="ARBA00022475"/>
    </source>
</evidence>
<evidence type="ECO:0000259" key="16">
    <source>
        <dbReference type="PROSITE" id="PS50885"/>
    </source>
</evidence>
<keyword evidence="9 17" id="KW-0418">Kinase</keyword>
<dbReference type="InterPro" id="IPR003661">
    <property type="entry name" value="HisK_dim/P_dom"/>
</dbReference>
<dbReference type="PANTHER" id="PTHR45528">
    <property type="entry name" value="SENSOR HISTIDINE KINASE CPXA"/>
    <property type="match status" value="1"/>
</dbReference>
<dbReference type="InterPro" id="IPR003594">
    <property type="entry name" value="HATPase_dom"/>
</dbReference>
<keyword evidence="11 14" id="KW-1133">Transmembrane helix</keyword>
<dbReference type="SUPFAM" id="SSF55874">
    <property type="entry name" value="ATPase domain of HSP90 chaperone/DNA topoisomerase II/histidine kinase"/>
    <property type="match status" value="1"/>
</dbReference>
<evidence type="ECO:0000256" key="2">
    <source>
        <dbReference type="ARBA" id="ARBA00004651"/>
    </source>
</evidence>
<sequence>MKLKFKLILTTVLIVAMSVSLCTTVFLSSSFQSELRAQYESAMQESGIFCAAMGSMASQTMAASLMVGAREAVEQFLESGVRLRSYAYQVTDGEGTMLAQAKGFTPALKVDEDTLGTVSTQVSVQNGRYILETLQQLQVADQIFTVRLFRDITSIFETRDQNLRLSYLAILGALAVGSAVIVVVSMFFVAPIDRLARTTRLMAQGQYSRRALVTTHDELGALAVDFNHMADTVERQISQLEDAARRERDFTASFAHEIKTPLTSVIGYADTMRSRTLSREQQLRAANYIFSEGKRMETMSLALLDLFALERSAPQLRPVRTGAIAAAAAESSRFRYEEKSLKLQVDVEDAELSGEPTLLHTLLYNLLDNARKASEPGQTVELRGYRTEGGYCFRIRDHGRGIPAEALSRLTEPFYMVDKSRSRAEGGAGLGLSIAKRIVQVHGGVMDFKSIEGQGTVVTVLLGGDL</sequence>
<dbReference type="CDD" id="cd06225">
    <property type="entry name" value="HAMP"/>
    <property type="match status" value="1"/>
</dbReference>
<evidence type="ECO:0000256" key="12">
    <source>
        <dbReference type="ARBA" id="ARBA00023012"/>
    </source>
</evidence>
<dbReference type="InterPro" id="IPR036890">
    <property type="entry name" value="HATPase_C_sf"/>
</dbReference>
<dbReference type="SUPFAM" id="SSF47384">
    <property type="entry name" value="Homodimeric domain of signal transducing histidine kinase"/>
    <property type="match status" value="1"/>
</dbReference>
<protein>
    <recommendedName>
        <fullName evidence="3">histidine kinase</fullName>
        <ecNumber evidence="3">2.7.13.3</ecNumber>
    </recommendedName>
</protein>
<dbReference type="PANTHER" id="PTHR45528:SF1">
    <property type="entry name" value="SENSOR HISTIDINE KINASE CPXA"/>
    <property type="match status" value="1"/>
</dbReference>
<dbReference type="PRINTS" id="PR00344">
    <property type="entry name" value="BCTRLSENSOR"/>
</dbReference>
<dbReference type="SMART" id="SM00387">
    <property type="entry name" value="HATPase_c"/>
    <property type="match status" value="1"/>
</dbReference>
<evidence type="ECO:0000256" key="9">
    <source>
        <dbReference type="ARBA" id="ARBA00022777"/>
    </source>
</evidence>
<comment type="subcellular location">
    <subcellularLocation>
        <location evidence="2">Cell membrane</location>
        <topology evidence="2">Multi-pass membrane protein</topology>
    </subcellularLocation>
</comment>
<dbReference type="CDD" id="cd00082">
    <property type="entry name" value="HisKA"/>
    <property type="match status" value="1"/>
</dbReference>
<dbReference type="Pfam" id="PF00512">
    <property type="entry name" value="HisKA"/>
    <property type="match status" value="1"/>
</dbReference>
<evidence type="ECO:0000313" key="18">
    <source>
        <dbReference type="Proteomes" id="UP000886874"/>
    </source>
</evidence>
<feature type="transmembrane region" description="Helical" evidence="14">
    <location>
        <begin position="165"/>
        <end position="190"/>
    </location>
</feature>
<keyword evidence="6" id="KW-0808">Transferase</keyword>
<dbReference type="SMART" id="SM00304">
    <property type="entry name" value="HAMP"/>
    <property type="match status" value="1"/>
</dbReference>
<dbReference type="InterPro" id="IPR004358">
    <property type="entry name" value="Sig_transdc_His_kin-like_C"/>
</dbReference>
<evidence type="ECO:0000256" key="5">
    <source>
        <dbReference type="ARBA" id="ARBA00022553"/>
    </source>
</evidence>
<evidence type="ECO:0000256" key="10">
    <source>
        <dbReference type="ARBA" id="ARBA00022840"/>
    </source>
</evidence>
<dbReference type="AlphaFoldDB" id="A0A9D1CMM3"/>
<evidence type="ECO:0000256" key="11">
    <source>
        <dbReference type="ARBA" id="ARBA00022989"/>
    </source>
</evidence>
<dbReference type="Proteomes" id="UP000886874">
    <property type="component" value="Unassembled WGS sequence"/>
</dbReference>
<proteinExistence type="predicted"/>
<evidence type="ECO:0000256" key="7">
    <source>
        <dbReference type="ARBA" id="ARBA00022692"/>
    </source>
</evidence>
<keyword evidence="12" id="KW-0902">Two-component regulatory system</keyword>
<dbReference type="GO" id="GO:0005524">
    <property type="term" value="F:ATP binding"/>
    <property type="evidence" value="ECO:0007669"/>
    <property type="project" value="UniProtKB-KW"/>
</dbReference>
<dbReference type="PROSITE" id="PS50885">
    <property type="entry name" value="HAMP"/>
    <property type="match status" value="1"/>
</dbReference>
<dbReference type="EC" id="2.7.13.3" evidence="3"/>
<keyword evidence="5" id="KW-0597">Phosphoprotein</keyword>
<feature type="domain" description="HAMP" evidence="16">
    <location>
        <begin position="186"/>
        <end position="238"/>
    </location>
</feature>
<keyword evidence="7 14" id="KW-0812">Transmembrane</keyword>
<dbReference type="InterPro" id="IPR003660">
    <property type="entry name" value="HAMP_dom"/>
</dbReference>
<reference evidence="17" key="2">
    <citation type="journal article" date="2021" name="PeerJ">
        <title>Extensive microbial diversity within the chicken gut microbiome revealed by metagenomics and culture.</title>
        <authorList>
            <person name="Gilroy R."/>
            <person name="Ravi A."/>
            <person name="Getino M."/>
            <person name="Pursley I."/>
            <person name="Horton D.L."/>
            <person name="Alikhan N.F."/>
            <person name="Baker D."/>
            <person name="Gharbi K."/>
            <person name="Hall N."/>
            <person name="Watson M."/>
            <person name="Adriaenssens E.M."/>
            <person name="Foster-Nyarko E."/>
            <person name="Jarju S."/>
            <person name="Secka A."/>
            <person name="Antonio M."/>
            <person name="Oren A."/>
            <person name="Chaudhuri R.R."/>
            <person name="La Ragione R."/>
            <person name="Hildebrand F."/>
            <person name="Pallen M.J."/>
        </authorList>
    </citation>
    <scope>NUCLEOTIDE SEQUENCE</scope>
    <source>
        <strain evidence="17">ChiSjej2B20-13462</strain>
    </source>
</reference>
<evidence type="ECO:0000256" key="3">
    <source>
        <dbReference type="ARBA" id="ARBA00012438"/>
    </source>
</evidence>
<keyword evidence="4" id="KW-1003">Cell membrane</keyword>
<dbReference type="Gene3D" id="1.10.287.130">
    <property type="match status" value="1"/>
</dbReference>
<keyword evidence="13 14" id="KW-0472">Membrane</keyword>
<dbReference type="GO" id="GO:0005886">
    <property type="term" value="C:plasma membrane"/>
    <property type="evidence" value="ECO:0007669"/>
    <property type="project" value="UniProtKB-SubCell"/>
</dbReference>
<feature type="domain" description="Histidine kinase" evidence="15">
    <location>
        <begin position="253"/>
        <end position="466"/>
    </location>
</feature>
<evidence type="ECO:0000256" key="6">
    <source>
        <dbReference type="ARBA" id="ARBA00022679"/>
    </source>
</evidence>
<dbReference type="Pfam" id="PF02518">
    <property type="entry name" value="HATPase_c"/>
    <property type="match status" value="1"/>
</dbReference>